<evidence type="ECO:0008006" key="5">
    <source>
        <dbReference type="Google" id="ProtNLM"/>
    </source>
</evidence>
<evidence type="ECO:0000256" key="1">
    <source>
        <dbReference type="SAM" id="MobiDB-lite"/>
    </source>
</evidence>
<sequence>MSFNTIIVDDQDARISYSGQWSLAGSEMGYRHTLFTSQNSGASATFTFNGTSMILMGNIDDNVSCNATISLDGSNYNFTSPAISTPLHQEAIWSSPTLPEGSHTFIYTIESCSNSSGNIWFDHILYNSTFSDGATYFVDDRDSLLQYSGNWEQAGGDGDFWHTRQGGRVGSSVKLDFQGSSISVFGRVDNSSSGIVSASFSVDGSTPISFATSAQSFISYNKQFYQSRVLEPGVHNLVITSNSDNPLWIDYLLIQNGTSAPATAAASSNSDSEPSKTLLVGSILGAVGFIVLVIIAANIWGCRRRQRSKPAQPTVLQAKPKRYPSISTTTSVTNRPMDLETVSPRQRFPVAASLNNHSRMDSAPSWPVNNTEFIPQDPFQSSSSQLRTHRSNLSESSLTSRPSTRRVSTLVTAETSSFVQQGSTAPSSFITTTSSTRTRTVVNPSEENSYSAAQLKKKGENVVVLTQNGLYSSSGPMMHRDSGLRLDMEELLRETQHDPDDLPPMYTRD</sequence>
<name>A0ABR1ISE6_9AGAR</name>
<comment type="caution">
    <text evidence="3">The sequence shown here is derived from an EMBL/GenBank/DDBJ whole genome shotgun (WGS) entry which is preliminary data.</text>
</comment>
<dbReference type="EMBL" id="JBANRG010000070">
    <property type="protein sequence ID" value="KAK7440010.1"/>
    <property type="molecule type" value="Genomic_DNA"/>
</dbReference>
<evidence type="ECO:0000313" key="4">
    <source>
        <dbReference type="Proteomes" id="UP001498398"/>
    </source>
</evidence>
<feature type="region of interest" description="Disordered" evidence="1">
    <location>
        <begin position="358"/>
        <end position="408"/>
    </location>
</feature>
<keyword evidence="2" id="KW-0812">Transmembrane</keyword>
<keyword evidence="4" id="KW-1185">Reference proteome</keyword>
<organism evidence="3 4">
    <name type="scientific">Marasmiellus scandens</name>
    <dbReference type="NCBI Taxonomy" id="2682957"/>
    <lineage>
        <taxon>Eukaryota</taxon>
        <taxon>Fungi</taxon>
        <taxon>Dikarya</taxon>
        <taxon>Basidiomycota</taxon>
        <taxon>Agaricomycotina</taxon>
        <taxon>Agaricomycetes</taxon>
        <taxon>Agaricomycetidae</taxon>
        <taxon>Agaricales</taxon>
        <taxon>Marasmiineae</taxon>
        <taxon>Omphalotaceae</taxon>
        <taxon>Marasmiellus</taxon>
    </lineage>
</organism>
<evidence type="ECO:0000256" key="2">
    <source>
        <dbReference type="SAM" id="Phobius"/>
    </source>
</evidence>
<keyword evidence="2" id="KW-1133">Transmembrane helix</keyword>
<dbReference type="Gene3D" id="2.60.120.260">
    <property type="entry name" value="Galactose-binding domain-like"/>
    <property type="match status" value="2"/>
</dbReference>
<protein>
    <recommendedName>
        <fullName evidence="5">Transmembrane protein</fullName>
    </recommendedName>
</protein>
<feature type="transmembrane region" description="Helical" evidence="2">
    <location>
        <begin position="278"/>
        <end position="300"/>
    </location>
</feature>
<reference evidence="3 4" key="1">
    <citation type="submission" date="2024-01" db="EMBL/GenBank/DDBJ databases">
        <title>A draft genome for the cacao thread blight pathogen Marasmiellus scandens.</title>
        <authorList>
            <person name="Baruah I.K."/>
            <person name="Leung J."/>
            <person name="Bukari Y."/>
            <person name="Amoako-Attah I."/>
            <person name="Meinhardt L.W."/>
            <person name="Bailey B.A."/>
            <person name="Cohen S.P."/>
        </authorList>
    </citation>
    <scope>NUCLEOTIDE SEQUENCE [LARGE SCALE GENOMIC DNA]</scope>
    <source>
        <strain evidence="3 4">GH-19</strain>
    </source>
</reference>
<dbReference type="Proteomes" id="UP001498398">
    <property type="component" value="Unassembled WGS sequence"/>
</dbReference>
<keyword evidence="2" id="KW-0472">Membrane</keyword>
<gene>
    <name evidence="3" type="ORF">VKT23_017263</name>
</gene>
<evidence type="ECO:0000313" key="3">
    <source>
        <dbReference type="EMBL" id="KAK7440010.1"/>
    </source>
</evidence>
<proteinExistence type="predicted"/>
<feature type="compositionally biased region" description="Polar residues" evidence="1">
    <location>
        <begin position="367"/>
        <end position="408"/>
    </location>
</feature>
<accession>A0ABR1ISE6</accession>